<evidence type="ECO:0000313" key="1">
    <source>
        <dbReference type="EMBL" id="AHJ88545.1"/>
    </source>
</evidence>
<evidence type="ECO:0000313" key="2">
    <source>
        <dbReference type="Proteomes" id="UP000203096"/>
    </source>
</evidence>
<dbReference type="GeneID" id="18505909"/>
<dbReference type="RefSeq" id="YP_009009245.1">
    <property type="nucleotide sequence ID" value="NC_023600.1"/>
</dbReference>
<sequence length="75" mass="8409">MYATTYKRGDAADNMTHDLGWFPAAPVAGQTLHYGTTKNEDDSLPWLIDRVSWCLGTEHFGTPGQWHIEIAMSAR</sequence>
<proteinExistence type="predicted"/>
<name>W8EEP7_9CAUD</name>
<keyword evidence="2" id="KW-1185">Reference proteome</keyword>
<dbReference type="Proteomes" id="UP000203096">
    <property type="component" value="Segment"/>
</dbReference>
<gene>
    <name evidence="1" type="ORF">Jolie1_045</name>
</gene>
<dbReference type="EMBL" id="KJ433976">
    <property type="protein sequence ID" value="AHJ88545.1"/>
    <property type="molecule type" value="Genomic_DNA"/>
</dbReference>
<dbReference type="KEGG" id="vg:18505909"/>
<organism evidence="1 2">
    <name type="scientific">Mycobacterium phage Julie1</name>
    <dbReference type="NCBI Taxonomy" id="1463812"/>
    <lineage>
        <taxon>Viruses</taxon>
        <taxon>Duplodnaviria</taxon>
        <taxon>Heunggongvirae</taxon>
        <taxon>Uroviricota</taxon>
        <taxon>Caudoviricetes</taxon>
        <taxon>Bclasvirinae</taxon>
        <taxon>Julieunavirus</taxon>
        <taxon>Julieunavirus julie1</taxon>
    </lineage>
</organism>
<accession>W8EEP7</accession>
<reference evidence="1 2" key="1">
    <citation type="journal article" date="2014" name="Genome Announc.">
        <title>Complete genome sequences of nine mycobacteriophages.</title>
        <authorList>
            <person name="Franceschelli J.J."/>
            <person name="Suarez C.A."/>
            <person name="Teran L."/>
            <person name="Raya R.R."/>
            <person name="Morbidoni H.R."/>
        </authorList>
    </citation>
    <scope>NUCLEOTIDE SEQUENCE [LARGE SCALE GENOMIC DNA]</scope>
</reference>
<protein>
    <submittedName>
        <fullName evidence="1">Uncharacterized protein</fullName>
    </submittedName>
</protein>